<gene>
    <name evidence="2" type="ORF">GALMADRAFT_231840</name>
</gene>
<proteinExistence type="predicted"/>
<dbReference type="EMBL" id="KL142413">
    <property type="protein sequence ID" value="KDR67660.1"/>
    <property type="molecule type" value="Genomic_DNA"/>
</dbReference>
<dbReference type="AlphaFoldDB" id="A0A067S9T2"/>
<keyword evidence="3" id="KW-1185">Reference proteome</keyword>
<accession>A0A067S9T2</accession>
<name>A0A067S9T2_GALM3</name>
<keyword evidence="1" id="KW-0175">Coiled coil</keyword>
<feature type="coiled-coil region" evidence="1">
    <location>
        <begin position="214"/>
        <end position="241"/>
    </location>
</feature>
<evidence type="ECO:0000313" key="3">
    <source>
        <dbReference type="Proteomes" id="UP000027222"/>
    </source>
</evidence>
<evidence type="ECO:0000256" key="1">
    <source>
        <dbReference type="SAM" id="Coils"/>
    </source>
</evidence>
<dbReference type="HOGENOM" id="CLU_1120244_0_0_1"/>
<sequence>MIAGVAFKLLEAMSKSYTSHSERLKGFKEFLILIFPDDIDCDWHQLDGSSSSSMVLQHRQSLAPVLMVDVSMEFGPGGEDPFYQNGRHYQMIVDGNQAVRECGAPVFLLQLYGNFLGVGGGFCDTKDGPPITQKFGGHIHLEPGFGGNVDQTARTLYAIKEALPLLLSTTLDKFIPGLPRIYPSHIHPLEVISPGRVFKAIVYPQHQPTLSEILESQQAQVERLQQQLDQAIERLARTEQAMLYDAET</sequence>
<evidence type="ECO:0000313" key="2">
    <source>
        <dbReference type="EMBL" id="KDR67660.1"/>
    </source>
</evidence>
<organism evidence="2 3">
    <name type="scientific">Galerina marginata (strain CBS 339.88)</name>
    <dbReference type="NCBI Taxonomy" id="685588"/>
    <lineage>
        <taxon>Eukaryota</taxon>
        <taxon>Fungi</taxon>
        <taxon>Dikarya</taxon>
        <taxon>Basidiomycota</taxon>
        <taxon>Agaricomycotina</taxon>
        <taxon>Agaricomycetes</taxon>
        <taxon>Agaricomycetidae</taxon>
        <taxon>Agaricales</taxon>
        <taxon>Agaricineae</taxon>
        <taxon>Strophariaceae</taxon>
        <taxon>Galerina</taxon>
    </lineage>
</organism>
<reference evidence="3" key="1">
    <citation type="journal article" date="2014" name="Proc. Natl. Acad. Sci. U.S.A.">
        <title>Extensive sampling of basidiomycete genomes demonstrates inadequacy of the white-rot/brown-rot paradigm for wood decay fungi.</title>
        <authorList>
            <person name="Riley R."/>
            <person name="Salamov A.A."/>
            <person name="Brown D.W."/>
            <person name="Nagy L.G."/>
            <person name="Floudas D."/>
            <person name="Held B.W."/>
            <person name="Levasseur A."/>
            <person name="Lombard V."/>
            <person name="Morin E."/>
            <person name="Otillar R."/>
            <person name="Lindquist E.A."/>
            <person name="Sun H."/>
            <person name="LaButti K.M."/>
            <person name="Schmutz J."/>
            <person name="Jabbour D."/>
            <person name="Luo H."/>
            <person name="Baker S.E."/>
            <person name="Pisabarro A.G."/>
            <person name="Walton J.D."/>
            <person name="Blanchette R.A."/>
            <person name="Henrissat B."/>
            <person name="Martin F."/>
            <person name="Cullen D."/>
            <person name="Hibbett D.S."/>
            <person name="Grigoriev I.V."/>
        </authorList>
    </citation>
    <scope>NUCLEOTIDE SEQUENCE [LARGE SCALE GENOMIC DNA]</scope>
    <source>
        <strain evidence="3">CBS 339.88</strain>
    </source>
</reference>
<dbReference type="Proteomes" id="UP000027222">
    <property type="component" value="Unassembled WGS sequence"/>
</dbReference>
<protein>
    <submittedName>
        <fullName evidence="2">Uncharacterized protein</fullName>
    </submittedName>
</protein>